<evidence type="ECO:0000256" key="1">
    <source>
        <dbReference type="SAM" id="MobiDB-lite"/>
    </source>
</evidence>
<sequence>MEMEMEVGGSGSGSGSGRTARGTTTRPTVIGGGGSGLRGWRGELGGVVGLAGRWNVTATVQLEVAAAGCGRRGLSCGEQRGGGVEVDDGYAGLAGERQRPQQQGDDEGGWWSAGGWHRLGGLPNDEEEEEEEDDEQGGRGVCLHKEEEEKR</sequence>
<feature type="compositionally biased region" description="Acidic residues" evidence="1">
    <location>
        <begin position="124"/>
        <end position="135"/>
    </location>
</feature>
<reference evidence="3" key="1">
    <citation type="submission" date="2025-08" db="UniProtKB">
        <authorList>
            <consortium name="RefSeq"/>
        </authorList>
    </citation>
    <scope>IDENTIFICATION</scope>
    <source>
        <tissue evidence="3">Leaf</tissue>
    </source>
</reference>
<organism evidence="2 3">
    <name type="scientific">Rhodamnia argentea</name>
    <dbReference type="NCBI Taxonomy" id="178133"/>
    <lineage>
        <taxon>Eukaryota</taxon>
        <taxon>Viridiplantae</taxon>
        <taxon>Streptophyta</taxon>
        <taxon>Embryophyta</taxon>
        <taxon>Tracheophyta</taxon>
        <taxon>Spermatophyta</taxon>
        <taxon>Magnoliopsida</taxon>
        <taxon>eudicotyledons</taxon>
        <taxon>Gunneridae</taxon>
        <taxon>Pentapetalae</taxon>
        <taxon>rosids</taxon>
        <taxon>malvids</taxon>
        <taxon>Myrtales</taxon>
        <taxon>Myrtaceae</taxon>
        <taxon>Myrtoideae</taxon>
        <taxon>Myrteae</taxon>
        <taxon>Australasian group</taxon>
        <taxon>Rhodamnia</taxon>
    </lineage>
</organism>
<feature type="region of interest" description="Disordered" evidence="1">
    <location>
        <begin position="73"/>
        <end position="151"/>
    </location>
</feature>
<feature type="compositionally biased region" description="Low complexity" evidence="1">
    <location>
        <begin position="17"/>
        <end position="26"/>
    </location>
</feature>
<gene>
    <name evidence="3" type="primary">LOC115728049</name>
</gene>
<proteinExistence type="predicted"/>
<dbReference type="RefSeq" id="XP_030514229.1">
    <property type="nucleotide sequence ID" value="XM_030658369.1"/>
</dbReference>
<feature type="region of interest" description="Disordered" evidence="1">
    <location>
        <begin position="1"/>
        <end position="35"/>
    </location>
</feature>
<dbReference type="GeneID" id="115728049"/>
<dbReference type="Proteomes" id="UP000827889">
    <property type="component" value="Chromosome 3"/>
</dbReference>
<evidence type="ECO:0000313" key="2">
    <source>
        <dbReference type="Proteomes" id="UP000827889"/>
    </source>
</evidence>
<evidence type="ECO:0000313" key="3">
    <source>
        <dbReference type="RefSeq" id="XP_030514229.1"/>
    </source>
</evidence>
<name>A0A8B8MW68_9MYRT</name>
<protein>
    <submittedName>
        <fullName evidence="3">Uncharacterized protein LOC115728049</fullName>
    </submittedName>
</protein>
<dbReference type="KEGG" id="rarg:115728049"/>
<dbReference type="AlphaFoldDB" id="A0A8B8MW68"/>
<accession>A0A8B8MW68</accession>
<keyword evidence="2" id="KW-1185">Reference proteome</keyword>